<keyword evidence="2" id="KW-0732">Signal</keyword>
<gene>
    <name evidence="3" type="ORF">Dda_4239</name>
</gene>
<feature type="region of interest" description="Disordered" evidence="1">
    <location>
        <begin position="68"/>
        <end position="118"/>
    </location>
</feature>
<protein>
    <submittedName>
        <fullName evidence="3">Uncharacterized protein</fullName>
    </submittedName>
</protein>
<evidence type="ECO:0000256" key="1">
    <source>
        <dbReference type="SAM" id="MobiDB-lite"/>
    </source>
</evidence>
<evidence type="ECO:0000313" key="3">
    <source>
        <dbReference type="EMBL" id="KAJ6261569.1"/>
    </source>
</evidence>
<evidence type="ECO:0000256" key="2">
    <source>
        <dbReference type="SAM" id="SignalP"/>
    </source>
</evidence>
<dbReference type="AlphaFoldDB" id="A0AAD6IZD6"/>
<proteinExistence type="predicted"/>
<dbReference type="EMBL" id="JAQGDS010000004">
    <property type="protein sequence ID" value="KAJ6261569.1"/>
    <property type="molecule type" value="Genomic_DNA"/>
</dbReference>
<evidence type="ECO:0000313" key="4">
    <source>
        <dbReference type="Proteomes" id="UP001221413"/>
    </source>
</evidence>
<organism evidence="3 4">
    <name type="scientific">Drechslerella dactyloides</name>
    <name type="common">Nematode-trapping fungus</name>
    <name type="synonym">Arthrobotrys dactyloides</name>
    <dbReference type="NCBI Taxonomy" id="74499"/>
    <lineage>
        <taxon>Eukaryota</taxon>
        <taxon>Fungi</taxon>
        <taxon>Dikarya</taxon>
        <taxon>Ascomycota</taxon>
        <taxon>Pezizomycotina</taxon>
        <taxon>Orbiliomycetes</taxon>
        <taxon>Orbiliales</taxon>
        <taxon>Orbiliaceae</taxon>
        <taxon>Drechslerella</taxon>
    </lineage>
</organism>
<name>A0AAD6IZD6_DREDA</name>
<comment type="caution">
    <text evidence="3">The sequence shown here is derived from an EMBL/GenBank/DDBJ whole genome shotgun (WGS) entry which is preliminary data.</text>
</comment>
<dbReference type="Proteomes" id="UP001221413">
    <property type="component" value="Unassembled WGS sequence"/>
</dbReference>
<sequence length="413" mass="44540">MGRSATLAPFILHFQNMRTTIVLAALAASALAAPRPVPQDVNFADVLSDFAPFTDDLPMGPEYGANKETIPAVTPPTSDIVDNIKTDPATPGKVRRRDVSKRTSGDCAPQQINTGPQFDGTPAEWTALVQNAYPPNNPSTIGPYTKVFDGLIGSVNQMGYLGLTTINSYDLTFCRNKCDTKVGCLGFNLYVERNPSLNPGPGCPNPAPITNYKCTLWGFPFLAGAADNTGQTRTDFKVVIAASVAYVKPYTGSCSANFTVYGSNLYGAINAPKLSGSYPPYQIETYLGRKQYPSDGVSLNFFDPCVCSRACDSQTNYNCRHPPSASSTNPDSEYKKCNYFNVYILSNKGKAQGMVCSLYTNVWDSSYAVNGGDGDDVKVLSSYTFANNRDDPSFYDRTKLTAKPPAPGGCPLN</sequence>
<feature type="chain" id="PRO_5042148082" evidence="2">
    <location>
        <begin position="33"/>
        <end position="413"/>
    </location>
</feature>
<feature type="signal peptide" evidence="2">
    <location>
        <begin position="1"/>
        <end position="32"/>
    </location>
</feature>
<reference evidence="3" key="1">
    <citation type="submission" date="2023-01" db="EMBL/GenBank/DDBJ databases">
        <title>The chitinases involved in constricting ring structure development in the nematode-trapping fungus Drechslerella dactyloides.</title>
        <authorList>
            <person name="Wang R."/>
            <person name="Zhang L."/>
            <person name="Tang P."/>
            <person name="Li S."/>
            <person name="Liang L."/>
        </authorList>
    </citation>
    <scope>NUCLEOTIDE SEQUENCE</scope>
    <source>
        <strain evidence="3">YMF1.00031</strain>
    </source>
</reference>
<dbReference type="PANTHER" id="PTHR36578">
    <property type="entry name" value="CHROMOSOME 15, WHOLE GENOME SHOTGUN SEQUENCE"/>
    <property type="match status" value="1"/>
</dbReference>
<accession>A0AAD6IZD6</accession>
<dbReference type="PANTHER" id="PTHR36578:SF1">
    <property type="entry name" value="APPLE DOMAIN-CONTAINING PROTEIN"/>
    <property type="match status" value="1"/>
</dbReference>
<keyword evidence="4" id="KW-1185">Reference proteome</keyword>